<accession>A0AAW0TVG8</accession>
<dbReference type="Proteomes" id="UP001487740">
    <property type="component" value="Unassembled WGS sequence"/>
</dbReference>
<evidence type="ECO:0000256" key="1">
    <source>
        <dbReference type="SAM" id="MobiDB-lite"/>
    </source>
</evidence>
<dbReference type="SUPFAM" id="SSF54695">
    <property type="entry name" value="POZ domain"/>
    <property type="match status" value="1"/>
</dbReference>
<reference evidence="3 4" key="1">
    <citation type="submission" date="2023-03" db="EMBL/GenBank/DDBJ databases">
        <title>High-quality genome of Scylla paramamosain provides insights in environmental adaptation.</title>
        <authorList>
            <person name="Zhang L."/>
        </authorList>
    </citation>
    <scope>NUCLEOTIDE SEQUENCE [LARGE SCALE GENOMIC DNA]</scope>
    <source>
        <strain evidence="3">LZ_2023a</strain>
        <tissue evidence="3">Muscle</tissue>
    </source>
</reference>
<feature type="domain" description="BTB" evidence="2">
    <location>
        <begin position="35"/>
        <end position="83"/>
    </location>
</feature>
<sequence length="83" mass="8885">MSSVVEGQGRKPAWQGNLASPSQRVAALLHSSKLSDLTITLPGLQNPIKAHRLILAMSSPVFEAMLYGPLAEGPEVTLKEDHP</sequence>
<organism evidence="3 4">
    <name type="scientific">Scylla paramamosain</name>
    <name type="common">Mud crab</name>
    <dbReference type="NCBI Taxonomy" id="85552"/>
    <lineage>
        <taxon>Eukaryota</taxon>
        <taxon>Metazoa</taxon>
        <taxon>Ecdysozoa</taxon>
        <taxon>Arthropoda</taxon>
        <taxon>Crustacea</taxon>
        <taxon>Multicrustacea</taxon>
        <taxon>Malacostraca</taxon>
        <taxon>Eumalacostraca</taxon>
        <taxon>Eucarida</taxon>
        <taxon>Decapoda</taxon>
        <taxon>Pleocyemata</taxon>
        <taxon>Brachyura</taxon>
        <taxon>Eubrachyura</taxon>
        <taxon>Portunoidea</taxon>
        <taxon>Portunidae</taxon>
        <taxon>Portuninae</taxon>
        <taxon>Scylla</taxon>
    </lineage>
</organism>
<comment type="caution">
    <text evidence="3">The sequence shown here is derived from an EMBL/GenBank/DDBJ whole genome shotgun (WGS) entry which is preliminary data.</text>
</comment>
<dbReference type="Pfam" id="PF00651">
    <property type="entry name" value="BTB"/>
    <property type="match status" value="1"/>
</dbReference>
<keyword evidence="4" id="KW-1185">Reference proteome</keyword>
<dbReference type="PANTHER" id="PTHR24410:SF23">
    <property type="entry name" value="BTB DOMAIN-CONTAINING PROTEIN-RELATED"/>
    <property type="match status" value="1"/>
</dbReference>
<dbReference type="InterPro" id="IPR011333">
    <property type="entry name" value="SKP1/BTB/POZ_sf"/>
</dbReference>
<dbReference type="InterPro" id="IPR000210">
    <property type="entry name" value="BTB/POZ_dom"/>
</dbReference>
<evidence type="ECO:0000313" key="3">
    <source>
        <dbReference type="EMBL" id="KAK8390585.1"/>
    </source>
</evidence>
<evidence type="ECO:0000313" key="4">
    <source>
        <dbReference type="Proteomes" id="UP001487740"/>
    </source>
</evidence>
<dbReference type="PANTHER" id="PTHR24410">
    <property type="entry name" value="HL07962P-RELATED"/>
    <property type="match status" value="1"/>
</dbReference>
<dbReference type="InterPro" id="IPR051481">
    <property type="entry name" value="BTB-POZ/Galectin-3-binding"/>
</dbReference>
<protein>
    <recommendedName>
        <fullName evidence="2">BTB domain-containing protein</fullName>
    </recommendedName>
</protein>
<feature type="region of interest" description="Disordered" evidence="1">
    <location>
        <begin position="1"/>
        <end position="20"/>
    </location>
</feature>
<gene>
    <name evidence="3" type="ORF">O3P69_010343</name>
</gene>
<name>A0AAW0TVG8_SCYPA</name>
<proteinExistence type="predicted"/>
<dbReference type="PROSITE" id="PS50097">
    <property type="entry name" value="BTB"/>
    <property type="match status" value="1"/>
</dbReference>
<evidence type="ECO:0000259" key="2">
    <source>
        <dbReference type="PROSITE" id="PS50097"/>
    </source>
</evidence>
<dbReference type="EMBL" id="JARAKH010000025">
    <property type="protein sequence ID" value="KAK8390585.1"/>
    <property type="molecule type" value="Genomic_DNA"/>
</dbReference>
<dbReference type="Gene3D" id="3.30.710.10">
    <property type="entry name" value="Potassium Channel Kv1.1, Chain A"/>
    <property type="match status" value="1"/>
</dbReference>
<dbReference type="AlphaFoldDB" id="A0AAW0TVG8"/>